<evidence type="ECO:0000256" key="14">
    <source>
        <dbReference type="ARBA" id="ARBA00042194"/>
    </source>
</evidence>
<feature type="domain" description="V-SNARE coiled-coil homology" evidence="18">
    <location>
        <begin position="126"/>
        <end position="186"/>
    </location>
</feature>
<dbReference type="InterPro" id="IPR010908">
    <property type="entry name" value="Longin_dom"/>
</dbReference>
<dbReference type="InterPro" id="IPR042855">
    <property type="entry name" value="V_SNARE_CC"/>
</dbReference>
<organism evidence="19 20">
    <name type="scientific">Artemia franciscana</name>
    <name type="common">Brine shrimp</name>
    <name type="synonym">Artemia sanfranciscana</name>
    <dbReference type="NCBI Taxonomy" id="6661"/>
    <lineage>
        <taxon>Eukaryota</taxon>
        <taxon>Metazoa</taxon>
        <taxon>Ecdysozoa</taxon>
        <taxon>Arthropoda</taxon>
        <taxon>Crustacea</taxon>
        <taxon>Branchiopoda</taxon>
        <taxon>Anostraca</taxon>
        <taxon>Artemiidae</taxon>
        <taxon>Artemia</taxon>
    </lineage>
</organism>
<evidence type="ECO:0000256" key="12">
    <source>
        <dbReference type="ARBA" id="ARBA00037875"/>
    </source>
</evidence>
<dbReference type="PROSITE" id="PS50859">
    <property type="entry name" value="LONGIN"/>
    <property type="match status" value="1"/>
</dbReference>
<dbReference type="GO" id="GO:0030670">
    <property type="term" value="C:phagocytic vesicle membrane"/>
    <property type="evidence" value="ECO:0007669"/>
    <property type="project" value="UniProtKB-SubCell"/>
</dbReference>
<dbReference type="Gene3D" id="3.30.450.50">
    <property type="entry name" value="Longin domain"/>
    <property type="match status" value="1"/>
</dbReference>
<keyword evidence="15" id="KW-0175">Coiled coil</keyword>
<comment type="caution">
    <text evidence="19">The sequence shown here is derived from an EMBL/GenBank/DDBJ whole genome shotgun (WGS) entry which is preliminary data.</text>
</comment>
<dbReference type="FunFam" id="3.30.450.50:FF:000015">
    <property type="entry name" value="Synaptobrevin 2 isoform 1"/>
    <property type="match status" value="1"/>
</dbReference>
<comment type="subcellular location">
    <subcellularLocation>
        <location evidence="12">Cytoplasmic vesicle</location>
        <location evidence="12">Phagosome membrane</location>
        <topology evidence="12">Single-pass type IV membrane protein</topology>
    </subcellularLocation>
    <subcellularLocation>
        <location evidence="9">Cytoplasmic vesicle</location>
        <location evidence="9">Secretory vesicle membrane</location>
        <topology evidence="9">Single-pass type IV membrane protein</topology>
    </subcellularLocation>
    <subcellularLocation>
        <location evidence="1">Endoplasmic reticulum membrane</location>
        <topology evidence="1">Single-pass type IV membrane protein</topology>
    </subcellularLocation>
    <subcellularLocation>
        <location evidence="8">Golgi apparatus</location>
        <location evidence="8">trans-Golgi network membrane</location>
        <topology evidence="8">Single-pass type IV membrane protein</topology>
    </subcellularLocation>
    <subcellularLocation>
        <location evidence="10">Late endosome membrane</location>
        <topology evidence="10">Single-pass type IV membrane protein</topology>
    </subcellularLocation>
    <subcellularLocation>
        <location evidence="11">Lysosome membrane</location>
        <topology evidence="11">Single-pass type IV membrane protein</topology>
    </subcellularLocation>
</comment>
<dbReference type="Pfam" id="PF13774">
    <property type="entry name" value="Longin"/>
    <property type="match status" value="1"/>
</dbReference>
<evidence type="ECO:0000256" key="16">
    <source>
        <dbReference type="SAM" id="Phobius"/>
    </source>
</evidence>
<dbReference type="PRINTS" id="PR00219">
    <property type="entry name" value="SYNAPTOBREVN"/>
</dbReference>
<keyword evidence="4 16" id="KW-0812">Transmembrane</keyword>
<dbReference type="GO" id="GO:0005484">
    <property type="term" value="F:SNAP receptor activity"/>
    <property type="evidence" value="ECO:0007669"/>
    <property type="project" value="TreeGrafter"/>
</dbReference>
<gene>
    <name evidence="19" type="ORF">QYM36_015312</name>
</gene>
<dbReference type="Pfam" id="PF00957">
    <property type="entry name" value="Synaptobrevin"/>
    <property type="match status" value="1"/>
</dbReference>
<dbReference type="Gene3D" id="1.20.5.110">
    <property type="match status" value="1"/>
</dbReference>
<dbReference type="GO" id="GO:0000149">
    <property type="term" value="F:SNARE binding"/>
    <property type="evidence" value="ECO:0007669"/>
    <property type="project" value="TreeGrafter"/>
</dbReference>
<evidence type="ECO:0000313" key="19">
    <source>
        <dbReference type="EMBL" id="KAK2707560.1"/>
    </source>
</evidence>
<evidence type="ECO:0000256" key="11">
    <source>
        <dbReference type="ARBA" id="ARBA00037863"/>
    </source>
</evidence>
<evidence type="ECO:0000256" key="5">
    <source>
        <dbReference type="ARBA" id="ARBA00022927"/>
    </source>
</evidence>
<evidence type="ECO:0000256" key="15">
    <source>
        <dbReference type="PROSITE-ProRule" id="PRU00290"/>
    </source>
</evidence>
<dbReference type="Proteomes" id="UP001187531">
    <property type="component" value="Unassembled WGS sequence"/>
</dbReference>
<evidence type="ECO:0000313" key="20">
    <source>
        <dbReference type="Proteomes" id="UP001187531"/>
    </source>
</evidence>
<protein>
    <recommendedName>
        <fullName evidence="13">Vesicle-associated membrane protein 7</fullName>
    </recommendedName>
    <alternativeName>
        <fullName evidence="14">Synaptobrevin-like protein 1</fullName>
    </alternativeName>
</protein>
<evidence type="ECO:0000256" key="6">
    <source>
        <dbReference type="ARBA" id="ARBA00022989"/>
    </source>
</evidence>
<dbReference type="SUPFAM" id="SSF58038">
    <property type="entry name" value="SNARE fusion complex"/>
    <property type="match status" value="1"/>
</dbReference>
<evidence type="ECO:0000259" key="17">
    <source>
        <dbReference type="PROSITE" id="PS50859"/>
    </source>
</evidence>
<keyword evidence="20" id="KW-1185">Reference proteome</keyword>
<evidence type="ECO:0000256" key="13">
    <source>
        <dbReference type="ARBA" id="ARBA00039269"/>
    </source>
</evidence>
<dbReference type="FunFam" id="1.20.5.110:FF:000004">
    <property type="entry name" value="Vesicle-associated membrane protein 7"/>
    <property type="match status" value="1"/>
</dbReference>
<dbReference type="SUPFAM" id="SSF64356">
    <property type="entry name" value="SNARE-like"/>
    <property type="match status" value="1"/>
</dbReference>
<dbReference type="PROSITE" id="PS50892">
    <property type="entry name" value="V_SNARE"/>
    <property type="match status" value="1"/>
</dbReference>
<keyword evidence="3" id="KW-0813">Transport</keyword>
<dbReference type="InterPro" id="IPR011012">
    <property type="entry name" value="Longin-like_dom_sf"/>
</dbReference>
<name>A0AA88H8W9_ARTSF</name>
<keyword evidence="5" id="KW-0653">Protein transport</keyword>
<sequence length="220" mass="24987">MPILYSVIARGKIVLARFATCSGNFGEVADQILPKIDSADASKLTYGLGEYMCHYIVEDKVTYLCITDTDFERSKAFMFLNEIKKRFKISYGSNVYTALPFAMNAEFSRILSSQMRFFSDPKESDKIVKVKEDVDELRNIMVQNIESLTTRGERLELLINKADNLNASSVTFSSTSRHLARSMFWKNIKIWAFSSLLLLVIIYFIVSMACGGLSWQNCLA</sequence>
<dbReference type="GO" id="GO:0031902">
    <property type="term" value="C:late endosome membrane"/>
    <property type="evidence" value="ECO:0007669"/>
    <property type="project" value="UniProtKB-SubCell"/>
</dbReference>
<dbReference type="GO" id="GO:0031201">
    <property type="term" value="C:SNARE complex"/>
    <property type="evidence" value="ECO:0007669"/>
    <property type="project" value="TreeGrafter"/>
</dbReference>
<evidence type="ECO:0000256" key="7">
    <source>
        <dbReference type="ARBA" id="ARBA00023136"/>
    </source>
</evidence>
<dbReference type="SMART" id="SM01270">
    <property type="entry name" value="Longin"/>
    <property type="match status" value="1"/>
</dbReference>
<feature type="domain" description="Longin" evidence="17">
    <location>
        <begin position="7"/>
        <end position="111"/>
    </location>
</feature>
<keyword evidence="6 16" id="KW-1133">Transmembrane helix</keyword>
<dbReference type="PANTHER" id="PTHR21136">
    <property type="entry name" value="SNARE PROTEINS"/>
    <property type="match status" value="1"/>
</dbReference>
<proteinExistence type="inferred from homology"/>
<evidence type="ECO:0000256" key="10">
    <source>
        <dbReference type="ARBA" id="ARBA00037845"/>
    </source>
</evidence>
<evidence type="ECO:0000256" key="9">
    <source>
        <dbReference type="ARBA" id="ARBA00037803"/>
    </source>
</evidence>
<evidence type="ECO:0000256" key="4">
    <source>
        <dbReference type="ARBA" id="ARBA00022692"/>
    </source>
</evidence>
<dbReference type="CDD" id="cd14824">
    <property type="entry name" value="Longin"/>
    <property type="match status" value="1"/>
</dbReference>
<evidence type="ECO:0000256" key="1">
    <source>
        <dbReference type="ARBA" id="ARBA00004163"/>
    </source>
</evidence>
<dbReference type="GO" id="GO:0005765">
    <property type="term" value="C:lysosomal membrane"/>
    <property type="evidence" value="ECO:0007669"/>
    <property type="project" value="UniProtKB-SubCell"/>
</dbReference>
<dbReference type="InterPro" id="IPR051097">
    <property type="entry name" value="Synaptobrevin-like_transport"/>
</dbReference>
<comment type="similarity">
    <text evidence="2">Belongs to the synaptobrevin family.</text>
</comment>
<dbReference type="GO" id="GO:0006906">
    <property type="term" value="P:vesicle fusion"/>
    <property type="evidence" value="ECO:0007669"/>
    <property type="project" value="TreeGrafter"/>
</dbReference>
<dbReference type="AlphaFoldDB" id="A0AA88H8W9"/>
<accession>A0AA88H8W9</accession>
<evidence type="ECO:0000256" key="3">
    <source>
        <dbReference type="ARBA" id="ARBA00022448"/>
    </source>
</evidence>
<evidence type="ECO:0000256" key="2">
    <source>
        <dbReference type="ARBA" id="ARBA00008025"/>
    </source>
</evidence>
<dbReference type="PANTHER" id="PTHR21136:SF179">
    <property type="entry name" value="VESICLE ASSOCIATED MEMBRANE PROTEIN 7-RELATED"/>
    <property type="match status" value="1"/>
</dbReference>
<reference evidence="19" key="1">
    <citation type="submission" date="2023-07" db="EMBL/GenBank/DDBJ databases">
        <title>Chromosome-level genome assembly of Artemia franciscana.</title>
        <authorList>
            <person name="Jo E."/>
        </authorList>
    </citation>
    <scope>NUCLEOTIDE SEQUENCE</scope>
    <source>
        <tissue evidence="19">Whole body</tissue>
    </source>
</reference>
<dbReference type="InterPro" id="IPR001388">
    <property type="entry name" value="Synaptobrevin-like"/>
</dbReference>
<feature type="transmembrane region" description="Helical" evidence="16">
    <location>
        <begin position="190"/>
        <end position="215"/>
    </location>
</feature>
<dbReference type="EMBL" id="JAVRJZ010000019">
    <property type="protein sequence ID" value="KAK2707560.1"/>
    <property type="molecule type" value="Genomic_DNA"/>
</dbReference>
<evidence type="ECO:0000256" key="8">
    <source>
        <dbReference type="ARBA" id="ARBA00037801"/>
    </source>
</evidence>
<keyword evidence="7 16" id="KW-0472">Membrane</keyword>
<dbReference type="GO" id="GO:0005794">
    <property type="term" value="C:Golgi apparatus"/>
    <property type="evidence" value="ECO:0007669"/>
    <property type="project" value="UniProtKB-SubCell"/>
</dbReference>
<dbReference type="GO" id="GO:0005789">
    <property type="term" value="C:endoplasmic reticulum membrane"/>
    <property type="evidence" value="ECO:0007669"/>
    <property type="project" value="UniProtKB-SubCell"/>
</dbReference>
<dbReference type="CDD" id="cd15871">
    <property type="entry name" value="R-SNARE_VAMP7"/>
    <property type="match status" value="1"/>
</dbReference>
<dbReference type="GO" id="GO:0006887">
    <property type="term" value="P:exocytosis"/>
    <property type="evidence" value="ECO:0007669"/>
    <property type="project" value="TreeGrafter"/>
</dbReference>
<evidence type="ECO:0000259" key="18">
    <source>
        <dbReference type="PROSITE" id="PS50892"/>
    </source>
</evidence>
<dbReference type="GO" id="GO:0030658">
    <property type="term" value="C:transport vesicle membrane"/>
    <property type="evidence" value="ECO:0007669"/>
    <property type="project" value="UniProtKB-SubCell"/>
</dbReference>
<dbReference type="GO" id="GO:0015031">
    <property type="term" value="P:protein transport"/>
    <property type="evidence" value="ECO:0007669"/>
    <property type="project" value="UniProtKB-KW"/>
</dbReference>